<dbReference type="GeneID" id="94429351"/>
<keyword evidence="3" id="KW-1185">Reference proteome</keyword>
<dbReference type="AlphaFoldDB" id="A0A2C6KV64"/>
<accession>A0A2C6KV64</accession>
<evidence type="ECO:0000313" key="3">
    <source>
        <dbReference type="Proteomes" id="UP000221165"/>
    </source>
</evidence>
<feature type="region of interest" description="Disordered" evidence="1">
    <location>
        <begin position="67"/>
        <end position="111"/>
    </location>
</feature>
<evidence type="ECO:0000256" key="1">
    <source>
        <dbReference type="SAM" id="MobiDB-lite"/>
    </source>
</evidence>
<reference evidence="2 3" key="1">
    <citation type="journal article" date="2017" name="Int. J. Parasitol.">
        <title>The genome of the protozoan parasite Cystoisospora suis and a reverse vaccinology approach to identify vaccine candidates.</title>
        <authorList>
            <person name="Palmieri N."/>
            <person name="Shrestha A."/>
            <person name="Ruttkowski B."/>
            <person name="Beck T."/>
            <person name="Vogl C."/>
            <person name="Tomley F."/>
            <person name="Blake D.P."/>
            <person name="Joachim A."/>
        </authorList>
    </citation>
    <scope>NUCLEOTIDE SEQUENCE [LARGE SCALE GENOMIC DNA]</scope>
    <source>
        <strain evidence="2 3">Wien I</strain>
    </source>
</reference>
<name>A0A2C6KV64_9APIC</name>
<comment type="caution">
    <text evidence="2">The sequence shown here is derived from an EMBL/GenBank/DDBJ whole genome shotgun (WGS) entry which is preliminary data.</text>
</comment>
<protein>
    <submittedName>
        <fullName evidence="2">Uncharacterized protein</fullName>
    </submittedName>
</protein>
<gene>
    <name evidence="2" type="ORF">CSUI_005975</name>
</gene>
<dbReference type="RefSeq" id="XP_067921879.1">
    <property type="nucleotide sequence ID" value="XM_068066140.1"/>
</dbReference>
<organism evidence="2 3">
    <name type="scientific">Cystoisospora suis</name>
    <dbReference type="NCBI Taxonomy" id="483139"/>
    <lineage>
        <taxon>Eukaryota</taxon>
        <taxon>Sar</taxon>
        <taxon>Alveolata</taxon>
        <taxon>Apicomplexa</taxon>
        <taxon>Conoidasida</taxon>
        <taxon>Coccidia</taxon>
        <taxon>Eucoccidiorida</taxon>
        <taxon>Eimeriorina</taxon>
        <taxon>Sarcocystidae</taxon>
        <taxon>Cystoisospora</taxon>
    </lineage>
</organism>
<proteinExistence type="predicted"/>
<dbReference type="Proteomes" id="UP000221165">
    <property type="component" value="Unassembled WGS sequence"/>
</dbReference>
<feature type="compositionally biased region" description="Low complexity" evidence="1">
    <location>
        <begin position="85"/>
        <end position="107"/>
    </location>
</feature>
<dbReference type="EMBL" id="MIGC01002970">
    <property type="protein sequence ID" value="PHJ20188.1"/>
    <property type="molecule type" value="Genomic_DNA"/>
</dbReference>
<dbReference type="VEuPathDB" id="ToxoDB:CSUI_005975"/>
<evidence type="ECO:0000313" key="2">
    <source>
        <dbReference type="EMBL" id="PHJ20188.1"/>
    </source>
</evidence>
<sequence>MTRLDFLRSREKKKDDLSSSALLLPSLLVDGVNKRGRREGKNKEQDVSLDRCRGSPCRQLIKCPSTAIASPPVPRTRPLFTMIKPSSSSSSSLSSSLPSSLSSPLSSERNASDASVIDESVFLRRSRLSLDKTRMVI</sequence>